<dbReference type="Gene3D" id="3.60.21.10">
    <property type="match status" value="1"/>
</dbReference>
<dbReference type="EMBL" id="JABMKT010000019">
    <property type="protein sequence ID" value="NYV28045.1"/>
    <property type="molecule type" value="Genomic_DNA"/>
</dbReference>
<accession>A0A7Z0PHD7</accession>
<keyword evidence="2" id="KW-0479">Metal-binding</keyword>
<evidence type="ECO:0000259" key="3">
    <source>
        <dbReference type="Pfam" id="PF12850"/>
    </source>
</evidence>
<dbReference type="InterPro" id="IPR024654">
    <property type="entry name" value="Calcineurin-like_PHP_lpxH"/>
</dbReference>
<dbReference type="NCBIfam" id="TIGR00040">
    <property type="entry name" value="yfcE"/>
    <property type="match status" value="1"/>
</dbReference>
<comment type="cofactor">
    <cofactor evidence="2">
        <name>a divalent metal cation</name>
        <dbReference type="ChEBI" id="CHEBI:60240"/>
    </cofactor>
</comment>
<evidence type="ECO:0000313" key="4">
    <source>
        <dbReference type="EMBL" id="NYV28045.1"/>
    </source>
</evidence>
<reference evidence="4 5" key="1">
    <citation type="submission" date="2020-05" db="EMBL/GenBank/DDBJ databases">
        <title>Streptobacillus felis strain LHL191014123.</title>
        <authorList>
            <person name="Fawzy A."/>
            <person name="Rau J."/>
            <person name="Risse K."/>
            <person name="Schauerte N."/>
            <person name="Geiger C."/>
            <person name="Blom J."/>
            <person name="Imirzalioglu C."/>
            <person name="Falgenhauer J."/>
            <person name="Bach A."/>
            <person name="Herden C."/>
            <person name="Eisenberg T."/>
        </authorList>
    </citation>
    <scope>NUCLEOTIDE SEQUENCE [LARGE SCALE GENOMIC DNA]</scope>
    <source>
        <strain evidence="4 5">LHL191014123</strain>
    </source>
</reference>
<comment type="caution">
    <text evidence="4">The sequence shown here is derived from an EMBL/GenBank/DDBJ whole genome shotgun (WGS) entry which is preliminary data.</text>
</comment>
<dbReference type="PANTHER" id="PTHR11124">
    <property type="entry name" value="VACUOLAR SORTING PROTEIN VPS29"/>
    <property type="match status" value="1"/>
</dbReference>
<comment type="similarity">
    <text evidence="1 2">Belongs to the metallophosphoesterase superfamily. YfcE family.</text>
</comment>
<dbReference type="Proteomes" id="UP000526184">
    <property type="component" value="Unassembled WGS sequence"/>
</dbReference>
<protein>
    <recommendedName>
        <fullName evidence="2">Phosphoesterase</fullName>
        <ecNumber evidence="2">3.1.4.-</ecNumber>
    </recommendedName>
</protein>
<dbReference type="RefSeq" id="WP_180136150.1">
    <property type="nucleotide sequence ID" value="NZ_JABMKT010000019.1"/>
</dbReference>
<evidence type="ECO:0000256" key="1">
    <source>
        <dbReference type="ARBA" id="ARBA00008950"/>
    </source>
</evidence>
<evidence type="ECO:0000313" key="5">
    <source>
        <dbReference type="Proteomes" id="UP000526184"/>
    </source>
</evidence>
<dbReference type="InterPro" id="IPR029052">
    <property type="entry name" value="Metallo-depent_PP-like"/>
</dbReference>
<sequence length="150" mass="17220">MKVLLCSDSHTDLKYFYEVITKEKPELIIFAGDHSIDAIEMSYAVDIPFHIVKGNCDYFDDETKETLELEIESMGKVILTHGHLFEVKSNMNKIYEFGSQKNANYVIFGHTHIQHRSEFNNTIYINPGAIVNHEYAIIENGTLEFKGGKK</sequence>
<keyword evidence="5" id="KW-1185">Reference proteome</keyword>
<dbReference type="SUPFAM" id="SSF56300">
    <property type="entry name" value="Metallo-dependent phosphatases"/>
    <property type="match status" value="1"/>
</dbReference>
<name>A0A7Z0PHD7_9FUSO</name>
<feature type="domain" description="Calcineurin-like phosphoesterase" evidence="3">
    <location>
        <begin position="1"/>
        <end position="133"/>
    </location>
</feature>
<dbReference type="EC" id="3.1.4.-" evidence="2"/>
<dbReference type="GO" id="GO:0016787">
    <property type="term" value="F:hydrolase activity"/>
    <property type="evidence" value="ECO:0007669"/>
    <property type="project" value="UniProtKB-UniRule"/>
</dbReference>
<proteinExistence type="inferred from homology"/>
<dbReference type="AlphaFoldDB" id="A0A7Z0PHD7"/>
<gene>
    <name evidence="4" type="ORF">HP397_04360</name>
</gene>
<dbReference type="GO" id="GO:0046872">
    <property type="term" value="F:metal ion binding"/>
    <property type="evidence" value="ECO:0007669"/>
    <property type="project" value="UniProtKB-KW"/>
</dbReference>
<dbReference type="Pfam" id="PF12850">
    <property type="entry name" value="Metallophos_2"/>
    <property type="match status" value="1"/>
</dbReference>
<organism evidence="4 5">
    <name type="scientific">Streptobacillus felis</name>
    <dbReference type="NCBI Taxonomy" id="1384509"/>
    <lineage>
        <taxon>Bacteria</taxon>
        <taxon>Fusobacteriati</taxon>
        <taxon>Fusobacteriota</taxon>
        <taxon>Fusobacteriia</taxon>
        <taxon>Fusobacteriales</taxon>
        <taxon>Leptotrichiaceae</taxon>
        <taxon>Streptobacillus</taxon>
    </lineage>
</organism>
<dbReference type="InterPro" id="IPR000979">
    <property type="entry name" value="Phosphodiesterase_MJ0936/Vps29"/>
</dbReference>
<evidence type="ECO:0000256" key="2">
    <source>
        <dbReference type="RuleBase" id="RU362039"/>
    </source>
</evidence>